<keyword evidence="1" id="KW-0472">Membrane</keyword>
<proteinExistence type="predicted"/>
<feature type="transmembrane region" description="Helical" evidence="1">
    <location>
        <begin position="188"/>
        <end position="208"/>
    </location>
</feature>
<reference evidence="2 3" key="1">
    <citation type="journal article" date="2016" name="BMC Genomics">
        <title>Comparative genomics reveals Cyclospora cayetanensis possesses coccidia-like metabolism and invasion components but unique surface antigens.</title>
        <authorList>
            <person name="Liu S."/>
            <person name="Wang L."/>
            <person name="Zheng H."/>
            <person name="Xu Z."/>
            <person name="Roellig D.M."/>
            <person name="Li N."/>
            <person name="Frace M.A."/>
            <person name="Tang K."/>
            <person name="Arrowood M.J."/>
            <person name="Moss D.M."/>
            <person name="Zhang L."/>
            <person name="Feng Y."/>
            <person name="Xiao L."/>
        </authorList>
    </citation>
    <scope>NUCLEOTIDE SEQUENCE [LARGE SCALE GENOMIC DNA]</scope>
    <source>
        <strain evidence="2 3">CHN_HEN01</strain>
    </source>
</reference>
<dbReference type="PANTHER" id="PTHR12363:SF54">
    <property type="entry name" value="NUCLEAR TRANSPORT RECEPTOR"/>
    <property type="match status" value="1"/>
</dbReference>
<dbReference type="Gene3D" id="1.25.10.10">
    <property type="entry name" value="Leucine-rich Repeat Variant"/>
    <property type="match status" value="1"/>
</dbReference>
<name>A0A1D3D4A9_9EIME</name>
<keyword evidence="3" id="KW-1185">Reference proteome</keyword>
<evidence type="ECO:0000313" key="2">
    <source>
        <dbReference type="EMBL" id="OEH78271.1"/>
    </source>
</evidence>
<dbReference type="InParanoid" id="A0A1D3D4A9"/>
<keyword evidence="1" id="KW-0812">Transmembrane</keyword>
<dbReference type="GO" id="GO:0006606">
    <property type="term" value="P:protein import into nucleus"/>
    <property type="evidence" value="ECO:0007669"/>
    <property type="project" value="TreeGrafter"/>
</dbReference>
<evidence type="ECO:0000313" key="3">
    <source>
        <dbReference type="Proteomes" id="UP000095192"/>
    </source>
</evidence>
<dbReference type="AlphaFoldDB" id="A0A1D3D4A9"/>
<dbReference type="EMBL" id="JROU02000797">
    <property type="protein sequence ID" value="OEH78271.1"/>
    <property type="molecule type" value="Genomic_DNA"/>
</dbReference>
<organism evidence="2 3">
    <name type="scientific">Cyclospora cayetanensis</name>
    <dbReference type="NCBI Taxonomy" id="88456"/>
    <lineage>
        <taxon>Eukaryota</taxon>
        <taxon>Sar</taxon>
        <taxon>Alveolata</taxon>
        <taxon>Apicomplexa</taxon>
        <taxon>Conoidasida</taxon>
        <taxon>Coccidia</taxon>
        <taxon>Eucoccidiorida</taxon>
        <taxon>Eimeriorina</taxon>
        <taxon>Eimeriidae</taxon>
        <taxon>Cyclospora</taxon>
    </lineage>
</organism>
<dbReference type="PANTHER" id="PTHR12363">
    <property type="entry name" value="TRANSPORTIN 3 AND IMPORTIN 13"/>
    <property type="match status" value="1"/>
</dbReference>
<dbReference type="InterPro" id="IPR051345">
    <property type="entry name" value="Importin_beta-like_NTR"/>
</dbReference>
<keyword evidence="1" id="KW-1133">Transmembrane helix</keyword>
<dbReference type="Proteomes" id="UP000095192">
    <property type="component" value="Unassembled WGS sequence"/>
</dbReference>
<dbReference type="VEuPathDB" id="ToxoDB:LOC34617337"/>
<evidence type="ECO:0000256" key="1">
    <source>
        <dbReference type="SAM" id="Phobius"/>
    </source>
</evidence>
<gene>
    <name evidence="2" type="ORF">cyc_00117</name>
</gene>
<dbReference type="GO" id="GO:0005737">
    <property type="term" value="C:cytoplasm"/>
    <property type="evidence" value="ECO:0007669"/>
    <property type="project" value="TreeGrafter"/>
</dbReference>
<sequence length="542" mass="58842">MEETQLLSALASLFSPTDPTTQRQAYVTSFRDKGTRRDSHPSSHAVLQNNLVLYRKTAVGSVQWWGPELDEWLRGWQQSVGAWEASLELLALREPPLSDDVVCFAAQTLRTKCLFDLYQLPPEAPVALICRIAAALKQHHAKAAVTQLSLALAAVSLSQQQDSPLALLLRACGLDTLQPQQNSADARLLLLLLTVCGGGFAAFIAAALGGRGEQQRQRSTSLLQSLGNACWSSTASKGQSPLIGIHLASLMLWFFSLLYPSAKTDAKALQCTRAWTPLLRHAPADSLQGGCDYTVILEDAFDVLESTSSDTAETAAAAACIAHLLKTWGRFTGAASATTAAGEGVSPLLQIAVKHSIGPLQRMLATSAAVTANGEGRGGSAAGAAPSADPETLAYAVHAVAATCRVAVPLLLRRTHVDAELQQLLETLAAAVALPRTLGLLHYRQQFPQQQQQQQHPQDEDDLTSDYEAAAFLSAEAVRFFCHLRYDIENAERQQPQQEEEVHPQSKQALIQVYRHLTDEIVKQMQLPYAQLSNEDIEEVFW</sequence>
<dbReference type="InterPro" id="IPR011989">
    <property type="entry name" value="ARM-like"/>
</dbReference>
<accession>A0A1D3D4A9</accession>
<dbReference type="VEuPathDB" id="ToxoDB:cyc_00117"/>
<protein>
    <submittedName>
        <fullName evidence="2">Uncharacterized protein</fullName>
    </submittedName>
</protein>
<comment type="caution">
    <text evidence="2">The sequence shown here is derived from an EMBL/GenBank/DDBJ whole genome shotgun (WGS) entry which is preliminary data.</text>
</comment>